<feature type="compositionally biased region" description="Polar residues" evidence="7">
    <location>
        <begin position="1788"/>
        <end position="1798"/>
    </location>
</feature>
<dbReference type="Pfam" id="PF02801">
    <property type="entry name" value="Ketoacyl-synt_C"/>
    <property type="match status" value="1"/>
</dbReference>
<dbReference type="Gene3D" id="3.40.50.720">
    <property type="entry name" value="NAD(P)-binding Rossmann-like Domain"/>
    <property type="match status" value="1"/>
</dbReference>
<dbReference type="InterPro" id="IPR016039">
    <property type="entry name" value="Thiolase-like"/>
</dbReference>
<dbReference type="InterPro" id="IPR006162">
    <property type="entry name" value="Ppantetheine_attach_site"/>
</dbReference>
<dbReference type="GO" id="GO:0006633">
    <property type="term" value="P:fatty acid biosynthetic process"/>
    <property type="evidence" value="ECO:0007669"/>
    <property type="project" value="InterPro"/>
</dbReference>
<dbReference type="InterPro" id="IPR013217">
    <property type="entry name" value="Methyltransf_12"/>
</dbReference>
<dbReference type="InterPro" id="IPR016035">
    <property type="entry name" value="Acyl_Trfase/lysoPLipase"/>
</dbReference>
<feature type="domain" description="PKS/mFAS DH" evidence="10">
    <location>
        <begin position="1306"/>
        <end position="1621"/>
    </location>
</feature>
<dbReference type="GO" id="GO:0004315">
    <property type="term" value="F:3-oxoacyl-[acyl-carrier-protein] synthase activity"/>
    <property type="evidence" value="ECO:0007669"/>
    <property type="project" value="InterPro"/>
</dbReference>
<dbReference type="InterPro" id="IPR041068">
    <property type="entry name" value="HTH_51"/>
</dbReference>
<keyword evidence="3" id="KW-0808">Transferase</keyword>
<dbReference type="PROSITE" id="PS50075">
    <property type="entry name" value="CARRIER"/>
    <property type="match status" value="1"/>
</dbReference>
<dbReference type="PROSITE" id="PS00012">
    <property type="entry name" value="PHOSPHOPANTETHEINE"/>
    <property type="match status" value="1"/>
</dbReference>
<dbReference type="EMBL" id="SBHS01000001">
    <property type="protein sequence ID" value="TWU78514.1"/>
    <property type="molecule type" value="Genomic_DNA"/>
</dbReference>
<gene>
    <name evidence="11" type="ORF">ED733_000220</name>
</gene>
<dbReference type="SUPFAM" id="SSF52151">
    <property type="entry name" value="FabD/lysophospholipase-like"/>
    <property type="match status" value="1"/>
</dbReference>
<dbReference type="SUPFAM" id="SSF47336">
    <property type="entry name" value="ACP-like"/>
    <property type="match status" value="1"/>
</dbReference>
<dbReference type="SUPFAM" id="SSF53335">
    <property type="entry name" value="S-adenosyl-L-methionine-dependent methyltransferases"/>
    <property type="match status" value="1"/>
</dbReference>
<organism evidence="11 12">
    <name type="scientific">Metarhizium rileyi (strain RCEF 4871)</name>
    <name type="common">Nomuraea rileyi</name>
    <dbReference type="NCBI Taxonomy" id="1649241"/>
    <lineage>
        <taxon>Eukaryota</taxon>
        <taxon>Fungi</taxon>
        <taxon>Dikarya</taxon>
        <taxon>Ascomycota</taxon>
        <taxon>Pezizomycotina</taxon>
        <taxon>Sordariomycetes</taxon>
        <taxon>Hypocreomycetidae</taxon>
        <taxon>Hypocreales</taxon>
        <taxon>Clavicipitaceae</taxon>
        <taxon>Metarhizium</taxon>
    </lineage>
</organism>
<keyword evidence="4" id="KW-0511">Multifunctional enzyme</keyword>
<evidence type="ECO:0000259" key="10">
    <source>
        <dbReference type="PROSITE" id="PS52019"/>
    </source>
</evidence>
<dbReference type="Pfam" id="PF00550">
    <property type="entry name" value="PP-binding"/>
    <property type="match status" value="1"/>
</dbReference>
<dbReference type="Pfam" id="PF00698">
    <property type="entry name" value="Acyl_transf_1"/>
    <property type="match status" value="1"/>
</dbReference>
<dbReference type="Pfam" id="PF00109">
    <property type="entry name" value="ketoacyl-synt"/>
    <property type="match status" value="1"/>
</dbReference>
<dbReference type="Gene3D" id="1.10.1200.10">
    <property type="entry name" value="ACP-like"/>
    <property type="match status" value="1"/>
</dbReference>
<evidence type="ECO:0000259" key="8">
    <source>
        <dbReference type="PROSITE" id="PS50075"/>
    </source>
</evidence>
<dbReference type="SUPFAM" id="SSF55048">
    <property type="entry name" value="Probable ACP-binding domain of malonyl-CoA ACP transacylase"/>
    <property type="match status" value="1"/>
</dbReference>
<evidence type="ECO:0000256" key="6">
    <source>
        <dbReference type="PROSITE-ProRule" id="PRU01363"/>
    </source>
</evidence>
<evidence type="ECO:0000259" key="9">
    <source>
        <dbReference type="PROSITE" id="PS52004"/>
    </source>
</evidence>
<dbReference type="Pfam" id="PF07993">
    <property type="entry name" value="NAD_binding_4"/>
    <property type="match status" value="1"/>
</dbReference>
<evidence type="ECO:0000256" key="7">
    <source>
        <dbReference type="SAM" id="MobiDB-lite"/>
    </source>
</evidence>
<dbReference type="InterPro" id="IPR016036">
    <property type="entry name" value="Malonyl_transacylase_ACP-bd"/>
</dbReference>
<dbReference type="InterPro" id="IPR036291">
    <property type="entry name" value="NAD(P)-bd_dom_sf"/>
</dbReference>
<feature type="region of interest" description="C-terminal hotdog fold" evidence="6">
    <location>
        <begin position="1469"/>
        <end position="1621"/>
    </location>
</feature>
<dbReference type="GO" id="GO:0044550">
    <property type="term" value="P:secondary metabolite biosynthetic process"/>
    <property type="evidence" value="ECO:0007669"/>
    <property type="project" value="UniProtKB-ARBA"/>
</dbReference>
<dbReference type="Pfam" id="PF18558">
    <property type="entry name" value="HTH_51"/>
    <property type="match status" value="1"/>
</dbReference>
<feature type="region of interest" description="N-terminal hotdog fold" evidence="6">
    <location>
        <begin position="1306"/>
        <end position="1442"/>
    </location>
</feature>
<dbReference type="InterPro" id="IPR014030">
    <property type="entry name" value="Ketoacyl_synth_N"/>
</dbReference>
<dbReference type="InterPro" id="IPR050444">
    <property type="entry name" value="Polyketide_Synthase"/>
</dbReference>
<dbReference type="InterPro" id="IPR042104">
    <property type="entry name" value="PKS_dehydratase_sf"/>
</dbReference>
<dbReference type="SMART" id="SM00827">
    <property type="entry name" value="PKS_AT"/>
    <property type="match status" value="1"/>
</dbReference>
<dbReference type="InterPro" id="IPR013120">
    <property type="entry name" value="FAR_NAD-bd"/>
</dbReference>
<feature type="region of interest" description="Disordered" evidence="7">
    <location>
        <begin position="1761"/>
        <end position="1798"/>
    </location>
</feature>
<dbReference type="SUPFAM" id="SSF51735">
    <property type="entry name" value="NAD(P)-binding Rossmann-fold domains"/>
    <property type="match status" value="1"/>
</dbReference>
<feature type="domain" description="Ketosynthase family 3 (KS3)" evidence="9">
    <location>
        <begin position="394"/>
        <end position="812"/>
    </location>
</feature>
<dbReference type="PANTHER" id="PTHR45681:SF6">
    <property type="entry name" value="POLYKETIDE SYNTHASE 37"/>
    <property type="match status" value="1"/>
</dbReference>
<dbReference type="InterPro" id="IPR001227">
    <property type="entry name" value="Ac_transferase_dom_sf"/>
</dbReference>
<accession>A0A5C6GM36</accession>
<dbReference type="Pfam" id="PF16073">
    <property type="entry name" value="SAT"/>
    <property type="match status" value="1"/>
</dbReference>
<dbReference type="PROSITE" id="PS52004">
    <property type="entry name" value="KS3_2"/>
    <property type="match status" value="1"/>
</dbReference>
<dbReference type="PANTHER" id="PTHR45681">
    <property type="entry name" value="POLYKETIDE SYNTHASE 44-RELATED"/>
    <property type="match status" value="1"/>
</dbReference>
<proteinExistence type="predicted"/>
<evidence type="ECO:0000256" key="2">
    <source>
        <dbReference type="ARBA" id="ARBA00022553"/>
    </source>
</evidence>
<dbReference type="SMART" id="SM00825">
    <property type="entry name" value="PKS_KS"/>
    <property type="match status" value="1"/>
</dbReference>
<dbReference type="InterPro" id="IPR018201">
    <property type="entry name" value="Ketoacyl_synth_AS"/>
</dbReference>
<dbReference type="InterPro" id="IPR029063">
    <property type="entry name" value="SAM-dependent_MTases_sf"/>
</dbReference>
<dbReference type="InterPro" id="IPR036736">
    <property type="entry name" value="ACP-like_sf"/>
</dbReference>
<dbReference type="PROSITE" id="PS00606">
    <property type="entry name" value="KS3_1"/>
    <property type="match status" value="1"/>
</dbReference>
<evidence type="ECO:0000256" key="3">
    <source>
        <dbReference type="ARBA" id="ARBA00022679"/>
    </source>
</evidence>
<dbReference type="Gene3D" id="3.40.50.150">
    <property type="entry name" value="Vaccinia Virus protein VP39"/>
    <property type="match status" value="1"/>
</dbReference>
<dbReference type="InterPro" id="IPR020841">
    <property type="entry name" value="PKS_Beta-ketoAc_synthase_dom"/>
</dbReference>
<evidence type="ECO:0000256" key="5">
    <source>
        <dbReference type="ARBA" id="ARBA00023315"/>
    </source>
</evidence>
<dbReference type="InterPro" id="IPR032088">
    <property type="entry name" value="SAT"/>
</dbReference>
<sequence length="2653" mass="291007">MHSDKTGGRANGAPTVLLFGSLPLSFDQSDLQRVRDTIRSDSDVAWILKVVSDLPERWQSISAVLGVPGKRVVEGYMHLVDLRNAFESGEALLSSYPLPNKLLVPLAVIEQLTQYLDFHRVADDGVDSTLDGISRTTENIETLGFCTGLLSSAVVSSSKTSSDFERYGASAIRLAVAVGAIADMDAKASAQSPQAARCLGTEWHSESKLMELRNIIDSRDDTYISVHYDYNRATVTTSSVAMAQVQQSMRSAGLPASEIGLRGRYHSHEHTEAFNALVKFCDGRPEFQFRDCSDLAIKSRSNTGGQYFTSGPLHHHVLRSVIQEPPNWYQTLKTLDSEIFSQDDKAAIVAFGPERPLPPSLTTLLGSRCTHVAETKNKSMEFIRRDRAGGLYPDTDIAVVGMSCKVAGADDLEEYWEVLSSGKSQHEEVPADRIPFDTAFRDVNPKRRWFGNFIRGHDMFDSKFFKTSPREAATTDPQQRQLLQVAYQAVEQSGYFHKKHDDNSRGVGCFIGLCGTDYENNIACHPANAFCSTGNLEGFAAGKVSHYFGWTGPALVVDTACSSSAVAIHQACRAILSGECDAALAGGTHVMTSPYRFQNLAGASFLSTTGQCKPFDVKADGYCRGDGVAAVFLKKLSVAIADGDQVLGVIAATGVQQNQNCTPIFVPNSLSLSDLFRSVSNKAKLEPEAITVVEAHGTGTAVGDPAEYESVRQVLGGANRSSLLVLGSAKGFIGHTEPVSGVLSLIKVLLMMNKGYIPPQASFDIINPNIKAQPSDKIVIPTSLRPWNVDFKAALINNYGASGSNASIILAQGPSKDRQTNRHETSEKKHPFWLCGLDDSSIRRYASALLRYISKRRGSTLETELTLSDVCFNLARKTNRSLPRTSIFSAKSLHDLSKTLHSIAEDGGGVFTAASKPERPVVLCFGGQVSTFIGLDKEFYDRVKILRKHLDEVDTAAKSLGNKGIFPDIFRREPAKDTVKLQTMLFAIQYATARCWIESGVKPVALVGHSFGELTALCVSGSLTMRDCLKAVVKRATLVRDFWGPEKGAMMAIEADLEKVHDVLKRAAASLGSDHAEPASIACYNGPRSFTLAGSEEAVDAVAKVLESEPAKTTRSKRLDVTNAFHCSLVDKIEAQLNECGLDISFQPPTIALEHATEHKQPLDRVTSGFFAHHLRSPVYFDRALRRIANRYPSCLFLEAGSNSTVTSMAGRALGSNNGNFHFQSVNITGEPGTAWNNLADCTLGLWKEGLNTAFWSHHGLDVLSHEPLLLPPYQFEQTKHWMELKPPQKAVLGVPRSSKLGEDENSLFHFAGYTDKTEQAGRFRINTSSNSYDRLVSGHVFAETAAICPATVQLDFVIEAIRNLRPELHSQQFQPQLHNIQCQLPVCVNASRTLWIDFEDASDGSCSLWKFSIVSTDASSKTDKNLSVHTTGTLRFVPSHDSSSDLEFSRLQRLVGSRQCTELLNSGDVEEVLLNRSIYKIFADIVNYTDDFRGVQKLVSRGNQSAAQVVRQHDATTWLDAHLADCLCQVAGIWANCMTDCSPDDMYVCNGMEHWFRNPNQVGNKGISGRPASLNVLAVHHYPSDKAILSDIFAFDAKNNELVEVVTGISYVKVARASMSKVLLRLTPGLTSGAGADEPCATFNTAALTSPSQVERLSAASPVDRARVSVETFQPAETSATSNIKPKLKRIISELSGVEEEEVQAESALADLGIDSLLGMELAHEVDSAFKISIPEATLMEIVDFSGLVKVVAELLGEPMQTDTREDEGLRQTASSSTSDFGDRTSSECSGFQTGVSTPALSEPEAVFDLKLSHDLVMQIFRSVKGETDGRIVEHGLENYARVTEPIQTELCVSLTLDALDELGYSVRQAAAGDSITRVPHPAEHSRLVEALYSMLEKEGKLVRLDGDGITRTSTPCPSQSSQDILERLLSRFPDQHVADQLTYYAGSRLADVLREETNGIKLIFGCTKGRDLVSRFYAEWPLHKLLYRQLQDFVRRLTGELKTVEGGPLRILEMGAGTGGTTRLLLPILAQSNLAVEYTFTDLAPSFVSAARKTFKDYPFMRFRQHDISKSPAEDLIGTQHLIIASNAVHATPHLNISAGNMRKALRDDGMLLLVEMTGRVWWMDLVFGLFEGWWLFDDGRDYVVQDERRWEEDLQSAGYGVVDWTDGVRPENKLERLIIASASKNRSRCASLPIPPPCVKIPSTDCALREAVAREYVAELATGFIESIDAAGAISTTTTWTGVEHGRVRRDGGKCILVTGGTGSLGAHIVANLALRSDVEEVICLNRRRRSKAGAGAPMFRQKQSIEEKGLVLPREALGKLRVLETDLSKRFLGLAEAVYHNLTTSVTHIVHNAWLMNTKWPLKRFEPQLRIMRNMIHLARDISINSHVHVRAHAHVGEKTSFQLVSSVAAVGYWPVWSGQTTAVPEERMTIDSVLPIGYGDAKHICERLLDKTLHLYPERFRVTVVRPGQIAGSSISGYWNSTEHVPFLIKSSQTLGVLPDLPGHLAWTPVDAVAGTAVDILTLPSSSQAHPVYHIDNPGRQSWSELMGMLARALVDMAGHQIILIPFAEWLDVVKVNARRDGGPDERNPASMLADFFEHDFVHMSCGAMVLGTTKACEHSETLRNLGPVTEALLRSYIESWRRAGFLS</sequence>
<evidence type="ECO:0000256" key="4">
    <source>
        <dbReference type="ARBA" id="ARBA00023268"/>
    </source>
</evidence>
<dbReference type="Gene3D" id="3.40.366.10">
    <property type="entry name" value="Malonyl-Coenzyme A Acyl Carrier Protein, domain 2"/>
    <property type="match status" value="2"/>
</dbReference>
<dbReference type="SUPFAM" id="SSF53901">
    <property type="entry name" value="Thiolase-like"/>
    <property type="match status" value="1"/>
</dbReference>
<feature type="active site" description="Proton acceptor; for dehydratase activity" evidence="6">
    <location>
        <position position="1340"/>
    </location>
</feature>
<dbReference type="Gene3D" id="3.30.70.3290">
    <property type="match status" value="1"/>
</dbReference>
<evidence type="ECO:0000256" key="1">
    <source>
        <dbReference type="ARBA" id="ARBA00022450"/>
    </source>
</evidence>
<dbReference type="InterPro" id="IPR014031">
    <property type="entry name" value="Ketoacyl_synth_C"/>
</dbReference>
<reference evidence="12" key="1">
    <citation type="submission" date="2018-12" db="EMBL/GenBank/DDBJ databases">
        <title>The complete genome of Metarhizium rileyi, a key fungal pathogen of Lepidoptera.</title>
        <authorList>
            <person name="Binneck E."/>
            <person name="Lastra C.C.L."/>
            <person name="Sosa-Gomez D.R."/>
        </authorList>
    </citation>
    <scope>NUCLEOTIDE SEQUENCE [LARGE SCALE GENOMIC DNA]</scope>
    <source>
        <strain evidence="12">Cep018-CH2</strain>
    </source>
</reference>
<dbReference type="Gene3D" id="3.40.47.10">
    <property type="match status" value="1"/>
</dbReference>
<dbReference type="InterPro" id="IPR009081">
    <property type="entry name" value="PP-bd_ACP"/>
</dbReference>
<evidence type="ECO:0000313" key="11">
    <source>
        <dbReference type="EMBL" id="TWU78514.1"/>
    </source>
</evidence>
<keyword evidence="1" id="KW-0596">Phosphopantetheine</keyword>
<comment type="caution">
    <text evidence="11">The sequence shown here is derived from an EMBL/GenBank/DDBJ whole genome shotgun (WGS) entry which is preliminary data.</text>
</comment>
<dbReference type="InterPro" id="IPR014043">
    <property type="entry name" value="Acyl_transferase_dom"/>
</dbReference>
<dbReference type="Gene3D" id="3.10.129.110">
    <property type="entry name" value="Polyketide synthase dehydratase"/>
    <property type="match status" value="1"/>
</dbReference>
<name>A0A5C6GM36_METRR</name>
<protein>
    <submittedName>
        <fullName evidence="11">T1pks</fullName>
    </submittedName>
</protein>
<dbReference type="PROSITE" id="PS52019">
    <property type="entry name" value="PKS_MFAS_DH"/>
    <property type="match status" value="1"/>
</dbReference>
<feature type="domain" description="Carrier" evidence="8">
    <location>
        <begin position="1683"/>
        <end position="1757"/>
    </location>
</feature>
<keyword evidence="2" id="KW-0597">Phosphoprotein</keyword>
<evidence type="ECO:0000313" key="12">
    <source>
        <dbReference type="Proteomes" id="UP000317257"/>
    </source>
</evidence>
<feature type="active site" description="Proton donor; for dehydratase activity" evidence="6">
    <location>
        <position position="1526"/>
    </location>
</feature>
<dbReference type="Proteomes" id="UP000317257">
    <property type="component" value="Unassembled WGS sequence"/>
</dbReference>
<keyword evidence="5" id="KW-0012">Acyltransferase</keyword>
<dbReference type="InterPro" id="IPR049900">
    <property type="entry name" value="PKS_mFAS_DH"/>
</dbReference>
<dbReference type="CDD" id="cd00833">
    <property type="entry name" value="PKS"/>
    <property type="match status" value="1"/>
</dbReference>
<dbReference type="Pfam" id="PF08242">
    <property type="entry name" value="Methyltransf_12"/>
    <property type="match status" value="1"/>
</dbReference>